<feature type="disulfide bond" evidence="10">
    <location>
        <begin position="492"/>
        <end position="502"/>
    </location>
</feature>
<dbReference type="FunFam" id="3.90.215.10:FF:000001">
    <property type="entry name" value="Tenascin isoform 1"/>
    <property type="match status" value="1"/>
</dbReference>
<dbReference type="Gene3D" id="3.90.215.10">
    <property type="entry name" value="Gamma Fibrinogen, chain A, domain 1"/>
    <property type="match status" value="1"/>
</dbReference>
<dbReference type="InterPro" id="IPR036116">
    <property type="entry name" value="FN3_sf"/>
</dbReference>
<evidence type="ECO:0000259" key="14">
    <source>
        <dbReference type="PROSITE" id="PS50853"/>
    </source>
</evidence>
<dbReference type="FunFam" id="2.10.25.10:FF:000001">
    <property type="entry name" value="Tenascin C"/>
    <property type="match status" value="11"/>
</dbReference>
<comment type="similarity">
    <text evidence="2">Belongs to the tenascin family.</text>
</comment>
<evidence type="ECO:0000256" key="8">
    <source>
        <dbReference type="ARBA" id="ARBA00023157"/>
    </source>
</evidence>
<comment type="caution">
    <text evidence="16">The sequence shown here is derived from an EMBL/GenBank/DDBJ whole genome shotgun (WGS) entry which is preliminary data.</text>
</comment>
<evidence type="ECO:0000256" key="4">
    <source>
        <dbReference type="ARBA" id="ARBA00022530"/>
    </source>
</evidence>
<dbReference type="PROSITE" id="PS50853">
    <property type="entry name" value="FN3"/>
    <property type="match status" value="16"/>
</dbReference>
<dbReference type="PROSITE" id="PS50026">
    <property type="entry name" value="EGF_3"/>
    <property type="match status" value="1"/>
</dbReference>
<dbReference type="SMART" id="SM00181">
    <property type="entry name" value="EGF"/>
    <property type="match status" value="12"/>
</dbReference>
<reference evidence="16" key="1">
    <citation type="journal article" date="2023" name="Science">
        <title>Genome structures resolve the early diversification of teleost fishes.</title>
        <authorList>
            <person name="Parey E."/>
            <person name="Louis A."/>
            <person name="Montfort J."/>
            <person name="Bouchez O."/>
            <person name="Roques C."/>
            <person name="Iampietro C."/>
            <person name="Lluch J."/>
            <person name="Castinel A."/>
            <person name="Donnadieu C."/>
            <person name="Desvignes T."/>
            <person name="Floi Bucao C."/>
            <person name="Jouanno E."/>
            <person name="Wen M."/>
            <person name="Mejri S."/>
            <person name="Dirks R."/>
            <person name="Jansen H."/>
            <person name="Henkel C."/>
            <person name="Chen W.J."/>
            <person name="Zahm M."/>
            <person name="Cabau C."/>
            <person name="Klopp C."/>
            <person name="Thompson A.W."/>
            <person name="Robinson-Rechavi M."/>
            <person name="Braasch I."/>
            <person name="Lecointre G."/>
            <person name="Bobe J."/>
            <person name="Postlethwait J.H."/>
            <person name="Berthelot C."/>
            <person name="Roest Crollius H."/>
            <person name="Guiguen Y."/>
        </authorList>
    </citation>
    <scope>NUCLEOTIDE SEQUENCE</scope>
    <source>
        <strain evidence="16">NC1722</strain>
    </source>
</reference>
<evidence type="ECO:0000313" key="16">
    <source>
        <dbReference type="EMBL" id="KAJ8395853.1"/>
    </source>
</evidence>
<keyword evidence="7" id="KW-0677">Repeat</keyword>
<evidence type="ECO:0000256" key="12">
    <source>
        <dbReference type="SAM" id="SignalP"/>
    </source>
</evidence>
<feature type="domain" description="Fibronectin type-III" evidence="14">
    <location>
        <begin position="765"/>
        <end position="856"/>
    </location>
</feature>
<evidence type="ECO:0000256" key="2">
    <source>
        <dbReference type="ARBA" id="ARBA00008673"/>
    </source>
</evidence>
<dbReference type="InterPro" id="IPR036056">
    <property type="entry name" value="Fibrinogen-like_C"/>
</dbReference>
<keyword evidence="9" id="KW-0325">Glycoprotein</keyword>
<evidence type="ECO:0000256" key="9">
    <source>
        <dbReference type="ARBA" id="ARBA00023180"/>
    </source>
</evidence>
<feature type="domain" description="Fibronectin type-III" evidence="14">
    <location>
        <begin position="2138"/>
        <end position="2227"/>
    </location>
</feature>
<feature type="disulfide bond" evidence="10">
    <location>
        <begin position="510"/>
        <end position="519"/>
    </location>
</feature>
<dbReference type="SUPFAM" id="SSF49265">
    <property type="entry name" value="Fibronectin type III"/>
    <property type="match status" value="14"/>
</dbReference>
<evidence type="ECO:0000259" key="15">
    <source>
        <dbReference type="PROSITE" id="PS51406"/>
    </source>
</evidence>
<name>A0AAD7S4T9_9TELE</name>
<keyword evidence="4" id="KW-0272">Extracellular matrix</keyword>
<feature type="region of interest" description="Disordered" evidence="11">
    <location>
        <begin position="2581"/>
        <end position="2601"/>
    </location>
</feature>
<evidence type="ECO:0000256" key="3">
    <source>
        <dbReference type="ARBA" id="ARBA00022525"/>
    </source>
</evidence>
<dbReference type="CDD" id="cd00087">
    <property type="entry name" value="FReD"/>
    <property type="match status" value="1"/>
</dbReference>
<feature type="domain" description="Fibronectin type-III" evidence="14">
    <location>
        <begin position="2049"/>
        <end position="2137"/>
    </location>
</feature>
<evidence type="ECO:0000256" key="6">
    <source>
        <dbReference type="ARBA" id="ARBA00022729"/>
    </source>
</evidence>
<dbReference type="Proteomes" id="UP001221898">
    <property type="component" value="Unassembled WGS sequence"/>
</dbReference>
<feature type="domain" description="Fibronectin type-III" evidence="14">
    <location>
        <begin position="2315"/>
        <end position="2403"/>
    </location>
</feature>
<keyword evidence="17" id="KW-1185">Reference proteome</keyword>
<feature type="chain" id="PRO_5041943244" description="Tenascin" evidence="12">
    <location>
        <begin position="23"/>
        <end position="2601"/>
    </location>
</feature>
<dbReference type="Pfam" id="PF25024">
    <property type="entry name" value="EGF_TEN"/>
    <property type="match status" value="2"/>
</dbReference>
<dbReference type="InterPro" id="IPR000742">
    <property type="entry name" value="EGF"/>
</dbReference>
<keyword evidence="5 10" id="KW-0245">EGF-like domain</keyword>
<keyword evidence="8 10" id="KW-1015">Disulfide bond</keyword>
<feature type="domain" description="Fibronectin type-III" evidence="14">
    <location>
        <begin position="1962"/>
        <end position="2048"/>
    </location>
</feature>
<keyword evidence="6 12" id="KW-0732">Signal</keyword>
<dbReference type="FunFam" id="2.60.40.10:FF:000099">
    <property type="entry name" value="Fibronectin 1"/>
    <property type="match status" value="3"/>
</dbReference>
<protein>
    <recommendedName>
        <fullName evidence="18">Tenascin</fullName>
    </recommendedName>
</protein>
<dbReference type="InterPro" id="IPR003961">
    <property type="entry name" value="FN3_dom"/>
</dbReference>
<feature type="domain" description="Fibronectin type-III" evidence="14">
    <location>
        <begin position="947"/>
        <end position="1035"/>
    </location>
</feature>
<dbReference type="InterPro" id="IPR002181">
    <property type="entry name" value="Fibrinogen_a/b/g_C_dom"/>
</dbReference>
<dbReference type="Gene3D" id="2.10.25.10">
    <property type="entry name" value="Laminin"/>
    <property type="match status" value="12"/>
</dbReference>
<dbReference type="Pfam" id="PF00041">
    <property type="entry name" value="fn3"/>
    <property type="match status" value="16"/>
</dbReference>
<dbReference type="GO" id="GO:0031175">
    <property type="term" value="P:neuron projection development"/>
    <property type="evidence" value="ECO:0007669"/>
    <property type="project" value="TreeGrafter"/>
</dbReference>
<dbReference type="Gene3D" id="2.60.40.10">
    <property type="entry name" value="Immunoglobulins"/>
    <property type="match status" value="19"/>
</dbReference>
<dbReference type="Pfam" id="PF00147">
    <property type="entry name" value="Fibrinogen_C"/>
    <property type="match status" value="1"/>
</dbReference>
<evidence type="ECO:0000259" key="13">
    <source>
        <dbReference type="PROSITE" id="PS50026"/>
    </source>
</evidence>
<evidence type="ECO:0000256" key="1">
    <source>
        <dbReference type="ARBA" id="ARBA00004498"/>
    </source>
</evidence>
<dbReference type="InterPro" id="IPR013783">
    <property type="entry name" value="Ig-like_fold"/>
</dbReference>
<dbReference type="SMART" id="SM00060">
    <property type="entry name" value="FN3"/>
    <property type="match status" value="19"/>
</dbReference>
<feature type="domain" description="EGF-like" evidence="13">
    <location>
        <begin position="488"/>
        <end position="520"/>
    </location>
</feature>
<dbReference type="PANTHER" id="PTHR46708:SF1">
    <property type="entry name" value="TENASCIN"/>
    <property type="match status" value="1"/>
</dbReference>
<feature type="domain" description="Fibronectin type-III" evidence="14">
    <location>
        <begin position="1413"/>
        <end position="1504"/>
    </location>
</feature>
<keyword evidence="3" id="KW-0964">Secreted</keyword>
<feature type="domain" description="Fibronectin type-III" evidence="14">
    <location>
        <begin position="857"/>
        <end position="942"/>
    </location>
</feature>
<dbReference type="Gene3D" id="2.20.25.10">
    <property type="match status" value="1"/>
</dbReference>
<dbReference type="SUPFAM" id="SSF56496">
    <property type="entry name" value="Fibrinogen C-terminal domain-like"/>
    <property type="match status" value="1"/>
</dbReference>
<proteinExistence type="inferred from homology"/>
<dbReference type="CDD" id="cd00063">
    <property type="entry name" value="FN3"/>
    <property type="match status" value="18"/>
</dbReference>
<dbReference type="NCBIfam" id="NF040941">
    <property type="entry name" value="GGGWT_bact"/>
    <property type="match status" value="1"/>
</dbReference>
<feature type="domain" description="Fibronectin type-III" evidence="14">
    <location>
        <begin position="1506"/>
        <end position="1595"/>
    </location>
</feature>
<accession>A0AAD7S4T9</accession>
<organism evidence="16 17">
    <name type="scientific">Aldrovandia affinis</name>
    <dbReference type="NCBI Taxonomy" id="143900"/>
    <lineage>
        <taxon>Eukaryota</taxon>
        <taxon>Metazoa</taxon>
        <taxon>Chordata</taxon>
        <taxon>Craniata</taxon>
        <taxon>Vertebrata</taxon>
        <taxon>Euteleostomi</taxon>
        <taxon>Actinopterygii</taxon>
        <taxon>Neopterygii</taxon>
        <taxon>Teleostei</taxon>
        <taxon>Notacanthiformes</taxon>
        <taxon>Halosauridae</taxon>
        <taxon>Aldrovandia</taxon>
    </lineage>
</organism>
<feature type="domain" description="Fibronectin type-III" evidence="14">
    <location>
        <begin position="1322"/>
        <end position="1412"/>
    </location>
</feature>
<dbReference type="PANTHER" id="PTHR46708">
    <property type="entry name" value="TENASCIN"/>
    <property type="match status" value="1"/>
</dbReference>
<dbReference type="SMART" id="SM00186">
    <property type="entry name" value="FBG"/>
    <property type="match status" value="1"/>
</dbReference>
<evidence type="ECO:0000256" key="11">
    <source>
        <dbReference type="SAM" id="MobiDB-lite"/>
    </source>
</evidence>
<feature type="domain" description="Fibronectin type-III" evidence="14">
    <location>
        <begin position="586"/>
        <end position="676"/>
    </location>
</feature>
<dbReference type="PROSITE" id="PS01186">
    <property type="entry name" value="EGF_2"/>
    <property type="match status" value="4"/>
</dbReference>
<feature type="domain" description="Fibronectin type-III" evidence="14">
    <location>
        <begin position="2228"/>
        <end position="2314"/>
    </location>
</feature>
<feature type="domain" description="Fibronectin type-III" evidence="14">
    <location>
        <begin position="1077"/>
        <end position="1168"/>
    </location>
</feature>
<gene>
    <name evidence="16" type="ORF">AAFF_G00027360</name>
</gene>
<feature type="domain" description="Fibrinogen C-terminal" evidence="15">
    <location>
        <begin position="2401"/>
        <end position="2601"/>
    </location>
</feature>
<dbReference type="GO" id="GO:0030155">
    <property type="term" value="P:regulation of cell adhesion"/>
    <property type="evidence" value="ECO:0007669"/>
    <property type="project" value="TreeGrafter"/>
</dbReference>
<dbReference type="InterPro" id="IPR050991">
    <property type="entry name" value="ECM_Regulatory_Proteins"/>
</dbReference>
<feature type="domain" description="Fibronectin type-III" evidence="14">
    <location>
        <begin position="1872"/>
        <end position="1961"/>
    </location>
</feature>
<dbReference type="Pfam" id="PF23106">
    <property type="entry name" value="EGF_Teneurin"/>
    <property type="match status" value="1"/>
</dbReference>
<dbReference type="EMBL" id="JAINUG010000112">
    <property type="protein sequence ID" value="KAJ8395853.1"/>
    <property type="molecule type" value="Genomic_DNA"/>
</dbReference>
<feature type="region of interest" description="Disordered" evidence="11">
    <location>
        <begin position="1197"/>
        <end position="1224"/>
    </location>
</feature>
<evidence type="ECO:0000256" key="7">
    <source>
        <dbReference type="ARBA" id="ARBA00022737"/>
    </source>
</evidence>
<dbReference type="PROSITE" id="PS51406">
    <property type="entry name" value="FIBRINOGEN_C_2"/>
    <property type="match status" value="1"/>
</dbReference>
<evidence type="ECO:0000256" key="5">
    <source>
        <dbReference type="ARBA" id="ARBA00022536"/>
    </source>
</evidence>
<comment type="caution">
    <text evidence="10">Lacks conserved residue(s) required for the propagation of feature annotation.</text>
</comment>
<feature type="signal peptide" evidence="12">
    <location>
        <begin position="1"/>
        <end position="22"/>
    </location>
</feature>
<feature type="domain" description="Fibronectin type-III" evidence="14">
    <location>
        <begin position="1686"/>
        <end position="1782"/>
    </location>
</feature>
<sequence>MGTRARLLACLAVAALLQLGAAGLVKKVIRHRRETLKPRPDPAAIKVAAVAHGTTNITLPNPDQPVVFNHVYNVNVPGSALCTVDLDSPGGIMLTPRETVADAPSDHHTTEHTVNADNQIIFTHRINIPSKACGCSDGFPDLKDLMSRLEMLEGEVSTLRDQCTTGAGCCAAQATGKVGMKPFCNGHGNYSTESCGCVCEPGWTGPNCSESTCPDHCQDQGRCVDGKCVCFEGFTGEDCGIEVCPVDCGEHGQCVDGACVCAAGFSGKDCSQTDCLNNCLGRGRCVDSDCVCDHPWTGFDCSELICPNDCFDRGRCENGTCYCDEGFTGDDCGELTCPNNCNYRGFCVDGKCVCGAGFTGDDCSKLTCPNDCHGRGHCFNGMCICDPGFQGEDCSELSCPNNCNGRGNCVRGKCVCDVGFQGRDCGALSCPKNCRNKGRCIKGQCVCKEGFAGEDCGIKTCRNDCYGRGDCVDGKCVCYPGFTGKDCSELTCPNNCLNRGRCCIDGQCICDEGFEGADCSVLTCPGNCNGRGRCENGVCICDEGFMGEDCGELRCLNDCDHRGRCINGVCVCDEGFIGDDCSAVSPPKDLTVTEVTTESVDLTWANEMIVTEYLITYVPTAPGGLLLDFRVSGDKKAATINQLEPGIEYLINVYAILGNKKSIPVSARVATHLPEPEGLRFKSVRETSVEVLWDKLDIAFDGWQLTFRNTKEENGEILNSLDSLETSYEQTGLGPGLEYEVKLEVVKNKTQGPPATQKVTTKIDSPSQLEVRDVTDSSAVVAWEQPVAQVDGVTVSYGPSADSSERNTADLSHTDTQYNMDKLAPDTEYEVTLVSRRGDMRSDPVREIFTTDLDPPKDLQVVDHTDETVTLEWKNSKAAIKNYQVKFNTLSGTGHGVMHFLPSASDTTLGTITGLTPGTEYGIGVTAVKDDRESLPATTNAATDIDAPKDLEVADSTETTLTLVWKKPQAKISAYRLVYVSTDSVLEEVEIPATETTYTLTKLIPGMLYTITLVAERGSQKSEPANLSASTASFTFYLADYVPELTTTKSSEDNVISFLSVDATDPEFSGIGREDTEIVALTVSGVTSDGFLLSWESEASVVYNNFTIECRDSMGLWDVMQINLPGDAISTRIDGLKASTAYQVRLYGVNNSQRSSPLEAVAVTAPESTAVEVVALSVKIAPTLAPDLEPASTVTAHASLKTRAPTAQSLSEGSRAEPDSSSVEPLGELCVTNVAQMGGTQASWAPTQAAPEGTSGTFHLEPNVTAEPTRAHLVTVPGDSRNGQVDGLSPSTLYEVNVYGTPEGERNISLPTLATAEEHKPLVGNLTISDVSWDSFNVSWSPEEAEYEVFLIEIAELEGGQQVANHTLFGDARNVGVSELNPSTTYRIVLYGVFKGEVLEPAFAEVTTAAEPVVGSLYVLNVTSESFTISWNSTEGDFEGYVLEIIDSNWLMAPMEYNLSHNALWYEITGLSPSTDYIAYLYGVVKGVRTRAVSTVATTAAEPDLARLVVSNITSDRLSLSWRTGGKAFDNFVVEIRESALPSQAMGRTLSGGARSTVISGLKGATSYDIKLYASSGRQNTLPLTAVATTEAEPQLGTLAVSDITTANFTVSWNTVAGHFDGFVIRVSDSEQLYDTLDLRAPGDTRSASVSGLVDSTPYDVVLFGVSHGRRTPSLSAHAVTAELPKVENLNISNINPFGFRVSWTARDGGQPDAFDHFHIVVTDSGWLLDPQEFSVPGGQSSLDISGLITGIGYEVRLTGVSRSGLRSRTVTTVAVTEAEPEVEHLFVSDVTSESLRLAWTAEEAVFDTFVIKVRDSKKLEHPQEHIVSGDERTKVISDLSGGTEYEVELYGIILEWRSQPVTAVARTGLSTPRDISFSDVTDTSATVLWTLPRTQVDSYRVTYVPAEGGSPMAVTVDGSQTQVLLSVLTPGVTYLVTVIAIKGLEESEPGSGSVTTALDKPRGLQAINVTDTEALLLWEPAIATVDGYVITYSTDTVPPVMEQVSGNTVELEMSSLAPGTQYMVTVHGVRDAEKSEAAATEFTTGLSTPQGITFSDITDTSAAVLWTLHPTPVDSYQVTFVPAEGGSPIAVTVDGSQAQVLLSGLTPGVTYLVTVIAVKGLDVSEPGSDSVTTGLATPQGITFSDVTDTSATVLWTLHPTPVDSYEVTYAPAEGGSPMAVTVDGSQAQALLSGLTPGVTYLVTVIAVKGLEESEPGSGSVTTALDKPTGLKAINITDTEALLLWQPAIATVDGYVITYSTDTVPPVTEQVSGNTVEFRMSSLAPTTQYTVSVHGVRGAEKSEAAATEFTTDVDAPRDLAASDVLIETATLTWKAPRATITGYALSFTSADGTVTEVIVGPTDTLYSLSGLKAKTEYTVKLQAIAGDKKSHQITSVFTTMRLVYKFPKDCSQALLNGETTSGLYTIYLNGNEKQPIQVYCDMTTDGGGWIVFLRRQNGKLDFFKNWRNYSAGFGDMNDEFWIGLGNLHKITTAGQYELRVDLRDKGEEAYAQYDKFSVGEPRGRYKIHLGSYSGTAGDSLSYHQGRPFSTYDNDNDIAVTNCALSYKGAVLVQELPPCQPHGTVRGQQPQQGCQLVPLEGP</sequence>
<evidence type="ECO:0000313" key="17">
    <source>
        <dbReference type="Proteomes" id="UP001221898"/>
    </source>
</evidence>
<dbReference type="InterPro" id="IPR014716">
    <property type="entry name" value="Fibrinogen_a/b/g_C_1"/>
</dbReference>
<evidence type="ECO:0008006" key="18">
    <source>
        <dbReference type="Google" id="ProtNLM"/>
    </source>
</evidence>
<feature type="domain" description="Fibronectin type-III" evidence="14">
    <location>
        <begin position="1225"/>
        <end position="1319"/>
    </location>
</feature>
<dbReference type="PROSITE" id="PS00022">
    <property type="entry name" value="EGF_1"/>
    <property type="match status" value="4"/>
</dbReference>
<comment type="subcellular location">
    <subcellularLocation>
        <location evidence="1">Secreted</location>
        <location evidence="1">Extracellular space</location>
        <location evidence="1">Extracellular matrix</location>
    </subcellularLocation>
</comment>
<dbReference type="CDD" id="cd00054">
    <property type="entry name" value="EGF_CA"/>
    <property type="match status" value="2"/>
</dbReference>
<dbReference type="GO" id="GO:0005615">
    <property type="term" value="C:extracellular space"/>
    <property type="evidence" value="ECO:0007669"/>
    <property type="project" value="TreeGrafter"/>
</dbReference>
<evidence type="ECO:0000256" key="10">
    <source>
        <dbReference type="PROSITE-ProRule" id="PRU00076"/>
    </source>
</evidence>